<keyword evidence="2" id="KW-1185">Reference proteome</keyword>
<evidence type="ECO:0000313" key="2">
    <source>
        <dbReference type="Proteomes" id="UP000444960"/>
    </source>
</evidence>
<evidence type="ECO:0000313" key="1">
    <source>
        <dbReference type="EMBL" id="GEE04052.1"/>
    </source>
</evidence>
<reference evidence="2" key="1">
    <citation type="submission" date="2019-06" db="EMBL/GenBank/DDBJ databases">
        <title>Gordonia isolated from sludge of a wastewater treatment plant.</title>
        <authorList>
            <person name="Tamura T."/>
            <person name="Aoyama K."/>
            <person name="Kang Y."/>
            <person name="Saito S."/>
            <person name="Akiyama N."/>
            <person name="Yazawa K."/>
            <person name="Gonoi T."/>
            <person name="Mikami Y."/>
        </authorList>
    </citation>
    <scope>NUCLEOTIDE SEQUENCE [LARGE SCALE GENOMIC DNA]</scope>
    <source>
        <strain evidence="2">NBRC 107696</strain>
    </source>
</reference>
<dbReference type="Proteomes" id="UP000444960">
    <property type="component" value="Unassembled WGS sequence"/>
</dbReference>
<dbReference type="EMBL" id="BJOV01000005">
    <property type="protein sequence ID" value="GEE04052.1"/>
    <property type="molecule type" value="Genomic_DNA"/>
</dbReference>
<proteinExistence type="predicted"/>
<protein>
    <submittedName>
        <fullName evidence="1">Uncharacterized protein</fullName>
    </submittedName>
</protein>
<comment type="caution">
    <text evidence="1">The sequence shown here is derived from an EMBL/GenBank/DDBJ whole genome shotgun (WGS) entry which is preliminary data.</text>
</comment>
<organism evidence="1 2">
    <name type="scientific">Gordonia spumicola</name>
    <dbReference type="NCBI Taxonomy" id="589161"/>
    <lineage>
        <taxon>Bacteria</taxon>
        <taxon>Bacillati</taxon>
        <taxon>Actinomycetota</taxon>
        <taxon>Actinomycetes</taxon>
        <taxon>Mycobacteriales</taxon>
        <taxon>Gordoniaceae</taxon>
        <taxon>Gordonia</taxon>
    </lineage>
</organism>
<sequence>MVVERRGAAARICETTDVVPPGDGGTHRARRSTPGLRASDWLISNMHTRVIVVRGSDVTAVGGSVTFSCSPRASARGGVGARGDKVRKASHRLTVDHRPPIMNTVR</sequence>
<accession>A0A7I9VFS2</accession>
<dbReference type="AlphaFoldDB" id="A0A7I9VFS2"/>
<name>A0A7I9VFS2_9ACTN</name>
<gene>
    <name evidence="1" type="ORF">nbrc107696_44980</name>
</gene>